<reference evidence="13 14" key="1">
    <citation type="submission" date="2024-06" db="EMBL/GenBank/DDBJ databases">
        <title>Sorghum-associated microbial communities from plants grown in Nebraska, USA.</title>
        <authorList>
            <person name="Schachtman D."/>
        </authorList>
    </citation>
    <scope>NUCLEOTIDE SEQUENCE [LARGE SCALE GENOMIC DNA]</scope>
    <source>
        <strain evidence="13 14">1757</strain>
    </source>
</reference>
<evidence type="ECO:0000256" key="8">
    <source>
        <dbReference type="ARBA" id="ARBA00023136"/>
    </source>
</evidence>
<evidence type="ECO:0000313" key="14">
    <source>
        <dbReference type="Proteomes" id="UP001549251"/>
    </source>
</evidence>
<name>A0ABV2Q1D6_9GAMM</name>
<evidence type="ECO:0000256" key="2">
    <source>
        <dbReference type="ARBA" id="ARBA00021549"/>
    </source>
</evidence>
<keyword evidence="14" id="KW-1185">Reference proteome</keyword>
<comment type="caution">
    <text evidence="13">The sequence shown here is derived from an EMBL/GenBank/DDBJ whole genome shotgun (WGS) entry which is preliminary data.</text>
</comment>
<dbReference type="Gene3D" id="3.55.40.10">
    <property type="entry name" value="minor pseudopilin epsh domain"/>
    <property type="match status" value="1"/>
</dbReference>
<dbReference type="EMBL" id="JBEPSD010000005">
    <property type="protein sequence ID" value="MET4571116.1"/>
    <property type="molecule type" value="Genomic_DNA"/>
</dbReference>
<evidence type="ECO:0000256" key="9">
    <source>
        <dbReference type="ARBA" id="ARBA00025772"/>
    </source>
</evidence>
<keyword evidence="8 11" id="KW-0472">Membrane</keyword>
<evidence type="ECO:0000256" key="1">
    <source>
        <dbReference type="ARBA" id="ARBA00004377"/>
    </source>
</evidence>
<dbReference type="NCBIfam" id="TIGR02532">
    <property type="entry name" value="IV_pilin_GFxxxE"/>
    <property type="match status" value="1"/>
</dbReference>
<comment type="similarity">
    <text evidence="9">Belongs to the GSP H family.</text>
</comment>
<feature type="transmembrane region" description="Helical" evidence="11">
    <location>
        <begin position="21"/>
        <end position="39"/>
    </location>
</feature>
<keyword evidence="5" id="KW-0997">Cell inner membrane</keyword>
<dbReference type="Pfam" id="PF07963">
    <property type="entry name" value="N_methyl"/>
    <property type="match status" value="1"/>
</dbReference>
<evidence type="ECO:0000256" key="6">
    <source>
        <dbReference type="ARBA" id="ARBA00022692"/>
    </source>
</evidence>
<keyword evidence="3" id="KW-1003">Cell membrane</keyword>
<dbReference type="SUPFAM" id="SSF54523">
    <property type="entry name" value="Pili subunits"/>
    <property type="match status" value="1"/>
</dbReference>
<keyword evidence="6 11" id="KW-0812">Transmembrane</keyword>
<evidence type="ECO:0000256" key="4">
    <source>
        <dbReference type="ARBA" id="ARBA00022481"/>
    </source>
</evidence>
<dbReference type="InterPro" id="IPR022346">
    <property type="entry name" value="T2SS_GspH"/>
</dbReference>
<evidence type="ECO:0000256" key="7">
    <source>
        <dbReference type="ARBA" id="ARBA00022989"/>
    </source>
</evidence>
<sequence length="186" mass="19787">MSVSRNSRPPHRQCGVTLIEQIMVLAIIAVLMGIAAPPLRQLLSRNELRVAQTDFIAALQHAREAAVMSGRRTLFCPTRDGSSCSDATRWESGWLLGRDSNRDDQPDGGPLHVGQGYAGKVAIYSSGGRHVVRFHPDGSASGSNITLLFCQPSRASDALVVVVSNAGRIRGAPANAAQAATCTQLK</sequence>
<dbReference type="InterPro" id="IPR012902">
    <property type="entry name" value="N_methyl_site"/>
</dbReference>
<gene>
    <name evidence="13" type="ORF">ABIE04_003499</name>
</gene>
<keyword evidence="4" id="KW-0488">Methylation</keyword>
<accession>A0ABV2Q1D6</accession>
<evidence type="ECO:0000259" key="12">
    <source>
        <dbReference type="Pfam" id="PF12019"/>
    </source>
</evidence>
<evidence type="ECO:0000256" key="10">
    <source>
        <dbReference type="ARBA" id="ARBA00030775"/>
    </source>
</evidence>
<feature type="domain" description="General secretion pathway GspH" evidence="12">
    <location>
        <begin position="53"/>
        <end position="167"/>
    </location>
</feature>
<evidence type="ECO:0000256" key="3">
    <source>
        <dbReference type="ARBA" id="ARBA00022475"/>
    </source>
</evidence>
<keyword evidence="7 11" id="KW-1133">Transmembrane helix</keyword>
<evidence type="ECO:0000256" key="5">
    <source>
        <dbReference type="ARBA" id="ARBA00022519"/>
    </source>
</evidence>
<dbReference type="Proteomes" id="UP001549251">
    <property type="component" value="Unassembled WGS sequence"/>
</dbReference>
<evidence type="ECO:0000313" key="13">
    <source>
        <dbReference type="EMBL" id="MET4571116.1"/>
    </source>
</evidence>
<protein>
    <recommendedName>
        <fullName evidence="2">Type II secretion system protein H</fullName>
    </recommendedName>
    <alternativeName>
        <fullName evidence="10">General secretion pathway protein H</fullName>
    </alternativeName>
</protein>
<organism evidence="13 14">
    <name type="scientific">Rhodanobacter soli</name>
    <dbReference type="NCBI Taxonomy" id="590609"/>
    <lineage>
        <taxon>Bacteria</taxon>
        <taxon>Pseudomonadati</taxon>
        <taxon>Pseudomonadota</taxon>
        <taxon>Gammaproteobacteria</taxon>
        <taxon>Lysobacterales</taxon>
        <taxon>Rhodanobacteraceae</taxon>
        <taxon>Rhodanobacter</taxon>
    </lineage>
</organism>
<dbReference type="InterPro" id="IPR045584">
    <property type="entry name" value="Pilin-like"/>
</dbReference>
<comment type="subcellular location">
    <subcellularLocation>
        <location evidence="1">Cell inner membrane</location>
        <topology evidence="1">Single-pass membrane protein</topology>
    </subcellularLocation>
</comment>
<dbReference type="Pfam" id="PF12019">
    <property type="entry name" value="GspH"/>
    <property type="match status" value="1"/>
</dbReference>
<evidence type="ECO:0000256" key="11">
    <source>
        <dbReference type="SAM" id="Phobius"/>
    </source>
</evidence>
<proteinExistence type="inferred from homology"/>